<dbReference type="InterPro" id="IPR051593">
    <property type="entry name" value="Ergosterol_Biosynth_ERG27"/>
</dbReference>
<keyword evidence="4" id="KW-0560">Oxidoreductase</keyword>
<keyword evidence="3" id="KW-0752">Steroid biosynthesis</keyword>
<dbReference type="GO" id="GO:0000253">
    <property type="term" value="F:3-beta-hydroxysteroid 3-dehydrogenase (NADP+) activity"/>
    <property type="evidence" value="ECO:0007669"/>
    <property type="project" value="TreeGrafter"/>
</dbReference>
<dbReference type="Gene3D" id="3.40.50.720">
    <property type="entry name" value="NAD(P)-binding Rossmann-like Domain"/>
    <property type="match status" value="1"/>
</dbReference>
<evidence type="ECO:0000256" key="1">
    <source>
        <dbReference type="ARBA" id="ARBA00022516"/>
    </source>
</evidence>
<dbReference type="InterPro" id="IPR036291">
    <property type="entry name" value="NAD(P)-bd_dom_sf"/>
</dbReference>
<protein>
    <recommendedName>
        <fullName evidence="9">3-keto sterol reductase</fullName>
    </recommendedName>
</protein>
<evidence type="ECO:0000256" key="3">
    <source>
        <dbReference type="ARBA" id="ARBA00022955"/>
    </source>
</evidence>
<proteinExistence type="inferred from homology"/>
<accession>A0AAD7JHN1</accession>
<evidence type="ECO:0008006" key="9">
    <source>
        <dbReference type="Google" id="ProtNLM"/>
    </source>
</evidence>
<evidence type="ECO:0000256" key="2">
    <source>
        <dbReference type="ARBA" id="ARBA00022857"/>
    </source>
</evidence>
<gene>
    <name evidence="7" type="ORF">DFH07DRAFT_813350</name>
</gene>
<keyword evidence="8" id="KW-1185">Reference proteome</keyword>
<dbReference type="GO" id="GO:0005789">
    <property type="term" value="C:endoplasmic reticulum membrane"/>
    <property type="evidence" value="ECO:0007669"/>
    <property type="project" value="TreeGrafter"/>
</dbReference>
<dbReference type="AlphaFoldDB" id="A0AAD7JHN1"/>
<name>A0AAD7JHN1_9AGAR</name>
<organism evidence="7 8">
    <name type="scientific">Mycena maculata</name>
    <dbReference type="NCBI Taxonomy" id="230809"/>
    <lineage>
        <taxon>Eukaryota</taxon>
        <taxon>Fungi</taxon>
        <taxon>Dikarya</taxon>
        <taxon>Basidiomycota</taxon>
        <taxon>Agaricomycotina</taxon>
        <taxon>Agaricomycetes</taxon>
        <taxon>Agaricomycetidae</taxon>
        <taxon>Agaricales</taxon>
        <taxon>Marasmiineae</taxon>
        <taxon>Mycenaceae</taxon>
        <taxon>Mycena</taxon>
    </lineage>
</organism>
<evidence type="ECO:0000256" key="6">
    <source>
        <dbReference type="ARBA" id="ARBA00023593"/>
    </source>
</evidence>
<dbReference type="GO" id="GO:0005741">
    <property type="term" value="C:mitochondrial outer membrane"/>
    <property type="evidence" value="ECO:0007669"/>
    <property type="project" value="TreeGrafter"/>
</dbReference>
<evidence type="ECO:0000256" key="4">
    <source>
        <dbReference type="ARBA" id="ARBA00023002"/>
    </source>
</evidence>
<sequence>MSTWPVVVVTGANAGVGFGICRRLIFQLCLSNPPDSWPQSWANSDKTSADSAPVDGLTLIMACRSTQRADAARKDLYKELDVYMARLRARPGYDGHADVFRRNLKIEIEYLDLAALSSVFNFGEQMSKKHSYISHLVLNAGIANFTHIDWLLCFKQLSSGFLSAITAPQFYVQSAGEVSVDGLGWIWQSNLFGHYVLFRALEPLLKNSAYPIDSRIIWSSSVEASPKFYDHADWQLTKTEHSYESVKYQIDLIATILDRQALQDSSASKRIRHFISHPGVCSTKISNNLVVHGGVLDNVKVFVFYLGRILFGSRHHPITPANSAVAAVHLILVSISFIALSRIPLSKTDAEPDPVRFGSETDRWGHAEVGLTPVRSWKENEAHGEFLVGKCDELYWDFSEKRVTSISKS</sequence>
<dbReference type="PANTHER" id="PTHR43647:SF1">
    <property type="entry name" value="3-KETO-STEROID REDUCTASE ERG27"/>
    <property type="match status" value="1"/>
</dbReference>
<keyword evidence="2" id="KW-0521">NADP</keyword>
<dbReference type="EMBL" id="JARJLG010000042">
    <property type="protein sequence ID" value="KAJ7762754.1"/>
    <property type="molecule type" value="Genomic_DNA"/>
</dbReference>
<evidence type="ECO:0000313" key="8">
    <source>
        <dbReference type="Proteomes" id="UP001215280"/>
    </source>
</evidence>
<dbReference type="GO" id="GO:0006694">
    <property type="term" value="P:steroid biosynthetic process"/>
    <property type="evidence" value="ECO:0007669"/>
    <property type="project" value="UniProtKB-KW"/>
</dbReference>
<dbReference type="GO" id="GO:0005811">
    <property type="term" value="C:lipid droplet"/>
    <property type="evidence" value="ECO:0007669"/>
    <property type="project" value="TreeGrafter"/>
</dbReference>
<comment type="caution">
    <text evidence="7">The sequence shown here is derived from an EMBL/GenBank/DDBJ whole genome shotgun (WGS) entry which is preliminary data.</text>
</comment>
<dbReference type="SUPFAM" id="SSF51735">
    <property type="entry name" value="NAD(P)-binding Rossmann-fold domains"/>
    <property type="match status" value="1"/>
</dbReference>
<evidence type="ECO:0000313" key="7">
    <source>
        <dbReference type="EMBL" id="KAJ7762754.1"/>
    </source>
</evidence>
<dbReference type="PANTHER" id="PTHR43647">
    <property type="entry name" value="DEHYDROGENASE"/>
    <property type="match status" value="1"/>
</dbReference>
<dbReference type="Proteomes" id="UP001215280">
    <property type="component" value="Unassembled WGS sequence"/>
</dbReference>
<keyword evidence="5" id="KW-0443">Lipid metabolism</keyword>
<evidence type="ECO:0000256" key="5">
    <source>
        <dbReference type="ARBA" id="ARBA00023098"/>
    </source>
</evidence>
<keyword evidence="1" id="KW-0444">Lipid biosynthesis</keyword>
<comment type="similarity">
    <text evidence="6">Belongs to the short-chain dehydrogenases/reductases (SDR) family. ERG27 subfamily.</text>
</comment>
<reference evidence="7" key="1">
    <citation type="submission" date="2023-03" db="EMBL/GenBank/DDBJ databases">
        <title>Massive genome expansion in bonnet fungi (Mycena s.s.) driven by repeated elements and novel gene families across ecological guilds.</title>
        <authorList>
            <consortium name="Lawrence Berkeley National Laboratory"/>
            <person name="Harder C.B."/>
            <person name="Miyauchi S."/>
            <person name="Viragh M."/>
            <person name="Kuo A."/>
            <person name="Thoen E."/>
            <person name="Andreopoulos B."/>
            <person name="Lu D."/>
            <person name="Skrede I."/>
            <person name="Drula E."/>
            <person name="Henrissat B."/>
            <person name="Morin E."/>
            <person name="Kohler A."/>
            <person name="Barry K."/>
            <person name="LaButti K."/>
            <person name="Morin E."/>
            <person name="Salamov A."/>
            <person name="Lipzen A."/>
            <person name="Mereny Z."/>
            <person name="Hegedus B."/>
            <person name="Baldrian P."/>
            <person name="Stursova M."/>
            <person name="Weitz H."/>
            <person name="Taylor A."/>
            <person name="Grigoriev I.V."/>
            <person name="Nagy L.G."/>
            <person name="Martin F."/>
            <person name="Kauserud H."/>
        </authorList>
    </citation>
    <scope>NUCLEOTIDE SEQUENCE</scope>
    <source>
        <strain evidence="7">CBHHK188m</strain>
    </source>
</reference>